<reference evidence="2 3" key="1">
    <citation type="submission" date="2016-11" db="EMBL/GenBank/DDBJ databases">
        <authorList>
            <person name="Jaros S."/>
            <person name="Januszkiewicz K."/>
            <person name="Wedrychowicz H."/>
        </authorList>
    </citation>
    <scope>NUCLEOTIDE SEQUENCE [LARGE SCALE GENOMIC DNA]</scope>
    <source>
        <strain evidence="2 3">DSM 2631</strain>
    </source>
</reference>
<gene>
    <name evidence="2" type="ORF">SAMN05443638_105113</name>
</gene>
<dbReference type="RefSeq" id="WP_083573454.1">
    <property type="nucleotide sequence ID" value="NZ_FQVM01000005.1"/>
</dbReference>
<organism evidence="2 3">
    <name type="scientific">Clostridium fallax</name>
    <dbReference type="NCBI Taxonomy" id="1533"/>
    <lineage>
        <taxon>Bacteria</taxon>
        <taxon>Bacillati</taxon>
        <taxon>Bacillota</taxon>
        <taxon>Clostridia</taxon>
        <taxon>Eubacteriales</taxon>
        <taxon>Clostridiaceae</taxon>
        <taxon>Clostridium</taxon>
    </lineage>
</organism>
<feature type="domain" description="DUF5714" evidence="1">
    <location>
        <begin position="64"/>
        <end position="238"/>
    </location>
</feature>
<dbReference type="InterPro" id="IPR043768">
    <property type="entry name" value="DUF5714"/>
</dbReference>
<evidence type="ECO:0000259" key="1">
    <source>
        <dbReference type="Pfam" id="PF18978"/>
    </source>
</evidence>
<dbReference type="STRING" id="1533.SAMN05443638_105113"/>
<accession>A0A1M4UNE0</accession>
<name>A0A1M4UNE0_9CLOT</name>
<dbReference type="Proteomes" id="UP000184035">
    <property type="component" value="Unassembled WGS sequence"/>
</dbReference>
<proteinExistence type="predicted"/>
<dbReference type="AlphaFoldDB" id="A0A1M4UNE0"/>
<dbReference type="EMBL" id="FQVM01000005">
    <property type="protein sequence ID" value="SHE58239.1"/>
    <property type="molecule type" value="Genomic_DNA"/>
</dbReference>
<dbReference type="Pfam" id="PF18978">
    <property type="entry name" value="DUF5714"/>
    <property type="match status" value="1"/>
</dbReference>
<keyword evidence="3" id="KW-1185">Reference proteome</keyword>
<sequence length="250" mass="27979">MEIIKLKNKPNMDCMVCGEELVYKQNNEIAVCYYCKKEFITNVSCKNGHFVCDKCHGKDGYSLIEEYCVNSDELNPLDICENLMNNKKINMHGPEHHFLVPAALLCSYFNRIGEKEKKKGKIAIAKTRAMTIPGGSCGYYGNCGAAVGAGIFMSIMTESTPLSEDSWAKCNEITGRILIHLAKMGGPRCCKRSVYTAITETNKFLEENFSITLIGKSDKIFCGYSKYNKQCIGNRCEYNLSNSDNKIGNK</sequence>
<protein>
    <recommendedName>
        <fullName evidence="1">DUF5714 domain-containing protein</fullName>
    </recommendedName>
</protein>
<evidence type="ECO:0000313" key="2">
    <source>
        <dbReference type="EMBL" id="SHE58239.1"/>
    </source>
</evidence>
<evidence type="ECO:0000313" key="3">
    <source>
        <dbReference type="Proteomes" id="UP000184035"/>
    </source>
</evidence>
<dbReference type="OrthoDB" id="9813299at2"/>